<sequence>METPELFNRIATHYDFWSNLISAEGIRAWHHFALDAMRIEPGNAVLDVGCGTGTNTLAMAERAGSQGRVVGLDPSAAMIDAGRARIVGDHAAPISWVIGQGEHLPFSDGQFDAVSAQFSMRNMEDWSLALQEMVRVLKPNGRLLVLDVVQPLTTLGALAWNGLKMVTSRLTSPGLSPYQWLGISIDHAPTTEELRVAFQQQGLGNIQFHHWLGDLVVAMVGHKPVRNLERGPAEAKTPTLLWAVDGSITARAASEWINLFLQRQSDVEIVTVMPPTGASQGVAAADAHIWRGHAMDAATRLTPDQFRVRLHVVSGQPGPTIIRVARTVHATLIVVGEKGGSERRNQWVGSVARHVLQNAPCPVLIVPTTALGDGVGQFPAQLSDVP</sequence>
<gene>
    <name evidence="6" type="ORF">HIJ39_19780</name>
</gene>
<evidence type="ECO:0000256" key="4">
    <source>
        <dbReference type="ARBA" id="ARBA00022691"/>
    </source>
</evidence>
<dbReference type="Gene3D" id="3.40.50.620">
    <property type="entry name" value="HUPs"/>
    <property type="match status" value="1"/>
</dbReference>
<dbReference type="GO" id="GO:0032259">
    <property type="term" value="P:methylation"/>
    <property type="evidence" value="ECO:0007669"/>
    <property type="project" value="UniProtKB-KW"/>
</dbReference>
<dbReference type="InterPro" id="IPR006015">
    <property type="entry name" value="Universal_stress_UspA"/>
</dbReference>
<keyword evidence="3 6" id="KW-0808">Transferase</keyword>
<dbReference type="InterPro" id="IPR006016">
    <property type="entry name" value="UspA"/>
</dbReference>
<evidence type="ECO:0000256" key="3">
    <source>
        <dbReference type="ARBA" id="ARBA00022679"/>
    </source>
</evidence>
<evidence type="ECO:0000256" key="1">
    <source>
        <dbReference type="ARBA" id="ARBA00008791"/>
    </source>
</evidence>
<comment type="similarity">
    <text evidence="1">Belongs to the universal stress protein A family.</text>
</comment>
<keyword evidence="7" id="KW-1185">Reference proteome</keyword>
<dbReference type="RefSeq" id="WP_169102769.1">
    <property type="nucleotide sequence ID" value="NZ_JABBVZ010000122.1"/>
</dbReference>
<comment type="caution">
    <text evidence="6">The sequence shown here is derived from an EMBL/GenBank/DDBJ whole genome shotgun (WGS) entry which is preliminary data.</text>
</comment>
<protein>
    <submittedName>
        <fullName evidence="6">Class I SAM-dependent methyltransferase</fullName>
    </submittedName>
</protein>
<dbReference type="SUPFAM" id="SSF52402">
    <property type="entry name" value="Adenine nucleotide alpha hydrolases-like"/>
    <property type="match status" value="1"/>
</dbReference>
<accession>A0A7Y0Q5Q5</accession>
<dbReference type="Pfam" id="PF00582">
    <property type="entry name" value="Usp"/>
    <property type="match status" value="1"/>
</dbReference>
<dbReference type="Proteomes" id="UP000533476">
    <property type="component" value="Unassembled WGS sequence"/>
</dbReference>
<dbReference type="PANTHER" id="PTHR43591:SF24">
    <property type="entry name" value="2-METHOXY-6-POLYPRENYL-1,4-BENZOQUINOL METHYLASE, MITOCHONDRIAL"/>
    <property type="match status" value="1"/>
</dbReference>
<dbReference type="CDD" id="cd00293">
    <property type="entry name" value="USP-like"/>
    <property type="match status" value="1"/>
</dbReference>
<organism evidence="6 7">
    <name type="scientific">Sulfobacillus harzensis</name>
    <dbReference type="NCBI Taxonomy" id="2729629"/>
    <lineage>
        <taxon>Bacteria</taxon>
        <taxon>Bacillati</taxon>
        <taxon>Bacillota</taxon>
        <taxon>Clostridia</taxon>
        <taxon>Eubacteriales</taxon>
        <taxon>Clostridiales Family XVII. Incertae Sedis</taxon>
        <taxon>Sulfobacillus</taxon>
    </lineage>
</organism>
<dbReference type="GO" id="GO:0008168">
    <property type="term" value="F:methyltransferase activity"/>
    <property type="evidence" value="ECO:0007669"/>
    <property type="project" value="UniProtKB-KW"/>
</dbReference>
<dbReference type="EMBL" id="JABBVZ010000122">
    <property type="protein sequence ID" value="NMP24559.1"/>
    <property type="molecule type" value="Genomic_DNA"/>
</dbReference>
<reference evidence="6 7" key="1">
    <citation type="submission" date="2020-04" db="EMBL/GenBank/DDBJ databases">
        <authorList>
            <person name="Zhang R."/>
            <person name="Schippers A."/>
        </authorList>
    </citation>
    <scope>NUCLEOTIDE SEQUENCE [LARGE SCALE GENOMIC DNA]</scope>
    <source>
        <strain evidence="6 7">DSM 109850</strain>
    </source>
</reference>
<dbReference type="InterPro" id="IPR004033">
    <property type="entry name" value="UbiE/COQ5_MeTrFase"/>
</dbReference>
<dbReference type="PANTHER" id="PTHR43591">
    <property type="entry name" value="METHYLTRANSFERASE"/>
    <property type="match status" value="1"/>
</dbReference>
<keyword evidence="2 6" id="KW-0489">Methyltransferase</keyword>
<dbReference type="Pfam" id="PF01209">
    <property type="entry name" value="Ubie_methyltran"/>
    <property type="match status" value="1"/>
</dbReference>
<feature type="domain" description="UspA" evidence="5">
    <location>
        <begin position="240"/>
        <end position="367"/>
    </location>
</feature>
<dbReference type="PROSITE" id="PS51608">
    <property type="entry name" value="SAM_MT_UBIE"/>
    <property type="match status" value="1"/>
</dbReference>
<dbReference type="SUPFAM" id="SSF53335">
    <property type="entry name" value="S-adenosyl-L-methionine-dependent methyltransferases"/>
    <property type="match status" value="1"/>
</dbReference>
<dbReference type="InterPro" id="IPR014729">
    <property type="entry name" value="Rossmann-like_a/b/a_fold"/>
</dbReference>
<keyword evidence="4" id="KW-0949">S-adenosyl-L-methionine</keyword>
<evidence type="ECO:0000256" key="2">
    <source>
        <dbReference type="ARBA" id="ARBA00022603"/>
    </source>
</evidence>
<dbReference type="PRINTS" id="PR01438">
    <property type="entry name" value="UNVRSLSTRESS"/>
</dbReference>
<dbReference type="AlphaFoldDB" id="A0A7Y0Q5Q5"/>
<proteinExistence type="inferred from homology"/>
<dbReference type="InterPro" id="IPR029063">
    <property type="entry name" value="SAM-dependent_MTases_sf"/>
</dbReference>
<evidence type="ECO:0000259" key="5">
    <source>
        <dbReference type="Pfam" id="PF00582"/>
    </source>
</evidence>
<evidence type="ECO:0000313" key="7">
    <source>
        <dbReference type="Proteomes" id="UP000533476"/>
    </source>
</evidence>
<evidence type="ECO:0000313" key="6">
    <source>
        <dbReference type="EMBL" id="NMP24559.1"/>
    </source>
</evidence>
<dbReference type="CDD" id="cd02440">
    <property type="entry name" value="AdoMet_MTases"/>
    <property type="match status" value="1"/>
</dbReference>
<name>A0A7Y0Q5Q5_9FIRM</name>
<dbReference type="Gene3D" id="3.40.50.150">
    <property type="entry name" value="Vaccinia Virus protein VP39"/>
    <property type="match status" value="1"/>
</dbReference>